<keyword evidence="5" id="KW-1185">Reference proteome</keyword>
<reference evidence="4 5" key="1">
    <citation type="submission" date="2024-05" db="EMBL/GenBank/DDBJ databases">
        <title>Haplotype-resolved chromosome-level genome assembly of Huyou (Citrus changshanensis).</title>
        <authorList>
            <person name="Miao C."/>
            <person name="Chen W."/>
            <person name="Wu Y."/>
            <person name="Wang L."/>
            <person name="Zhao S."/>
            <person name="Grierson D."/>
            <person name="Xu C."/>
            <person name="Chen K."/>
        </authorList>
    </citation>
    <scope>NUCLEOTIDE SEQUENCE [LARGE SCALE GENOMIC DNA]</scope>
    <source>
        <strain evidence="4">01-14</strain>
        <tissue evidence="4">Leaf</tissue>
    </source>
</reference>
<dbReference type="Pfam" id="PF09177">
    <property type="entry name" value="STX6_10_61_N"/>
    <property type="match status" value="1"/>
</dbReference>
<keyword evidence="1" id="KW-0813">Transport</keyword>
<dbReference type="EMBL" id="JBCGBO010000006">
    <property type="protein sequence ID" value="KAK9194145.1"/>
    <property type="molecule type" value="Genomic_DNA"/>
</dbReference>
<keyword evidence="1" id="KW-0653">Protein transport</keyword>
<dbReference type="CDD" id="cd21442">
    <property type="entry name" value="SNARE_NTD_STX6-like"/>
    <property type="match status" value="1"/>
</dbReference>
<dbReference type="PANTHER" id="PTHR34949">
    <property type="entry name" value="OS05G0443700 PROTEIN"/>
    <property type="match status" value="1"/>
</dbReference>
<dbReference type="InterPro" id="IPR010989">
    <property type="entry name" value="SNARE"/>
</dbReference>
<comment type="caution">
    <text evidence="4">The sequence shown here is derived from an EMBL/GenBank/DDBJ whole genome shotgun (WGS) entry which is preliminary data.</text>
</comment>
<organism evidence="4 5">
    <name type="scientific">Citrus x changshan-huyou</name>
    <dbReference type="NCBI Taxonomy" id="2935761"/>
    <lineage>
        <taxon>Eukaryota</taxon>
        <taxon>Viridiplantae</taxon>
        <taxon>Streptophyta</taxon>
        <taxon>Embryophyta</taxon>
        <taxon>Tracheophyta</taxon>
        <taxon>Spermatophyta</taxon>
        <taxon>Magnoliopsida</taxon>
        <taxon>eudicotyledons</taxon>
        <taxon>Gunneridae</taxon>
        <taxon>Pentapetalae</taxon>
        <taxon>rosids</taxon>
        <taxon>malvids</taxon>
        <taxon>Sapindales</taxon>
        <taxon>Rutaceae</taxon>
        <taxon>Aurantioideae</taxon>
        <taxon>Citrus</taxon>
    </lineage>
</organism>
<gene>
    <name evidence="4" type="ORF">WN944_004847</name>
</gene>
<evidence type="ECO:0000259" key="3">
    <source>
        <dbReference type="Pfam" id="PF09177"/>
    </source>
</evidence>
<dbReference type="GO" id="GO:0048193">
    <property type="term" value="P:Golgi vesicle transport"/>
    <property type="evidence" value="ECO:0007669"/>
    <property type="project" value="InterPro"/>
</dbReference>
<dbReference type="SUPFAM" id="SSF47661">
    <property type="entry name" value="t-snare proteins"/>
    <property type="match status" value="1"/>
</dbReference>
<sequence length="430" mass="49005">MSLHKWESDPLFSAAEVVQDSTDRMESVYRLLLHEQGLVHAEHPDSRLLTSVNYHRRDLATILETTKWQLEDFEKAVSLSAVMNKSQTTEDVIVRHTQFIGAIREQINQVEKSLEDSLVGKSIRSSEWVNLNKQDRDGLALFLSGRNPPQHVTHHDVEDSNILRRFLDPTTPSSSQDDGIIEHESREKDSMKMNGFAHVDQYYGSEKQSNLRKVGSHCSPGLGLDTQDSLQETSCRRHNEDHNWDLEANETKNKSFFHNNSLTGNYSGLNIFRYLNNLRSAYETRIARNYTKRLKDGEEERNSPSHIDVSHAGQGQHMRIGVQGFFFGFLANAMSFCLRLRGGRALCQRFHVPVNQQFVKLMLAAIFALAVLARGREIGINPAEKQIHVHSMIGDIQEVAWAHLDYMILGTISKFNTESQSFSQVVSDKE</sequence>
<evidence type="ECO:0000256" key="1">
    <source>
        <dbReference type="ARBA" id="ARBA00022927"/>
    </source>
</evidence>
<evidence type="ECO:0000256" key="2">
    <source>
        <dbReference type="ARBA" id="ARBA00046280"/>
    </source>
</evidence>
<dbReference type="Proteomes" id="UP001428341">
    <property type="component" value="Unassembled WGS sequence"/>
</dbReference>
<dbReference type="PANTHER" id="PTHR34949:SF2">
    <property type="entry name" value="OS05G0443700 PROTEIN"/>
    <property type="match status" value="1"/>
</dbReference>
<dbReference type="GO" id="GO:0012505">
    <property type="term" value="C:endomembrane system"/>
    <property type="evidence" value="ECO:0007669"/>
    <property type="project" value="UniProtKB-SubCell"/>
</dbReference>
<proteinExistence type="predicted"/>
<comment type="subcellular location">
    <subcellularLocation>
        <location evidence="2">Endomembrane system</location>
        <topology evidence="2">Single-pass type IV membrane protein</topology>
    </subcellularLocation>
</comment>
<dbReference type="GO" id="GO:0015031">
    <property type="term" value="P:protein transport"/>
    <property type="evidence" value="ECO:0007669"/>
    <property type="project" value="UniProtKB-KW"/>
</dbReference>
<accession>A0AAP0QI81</accession>
<name>A0AAP0QI81_9ROSI</name>
<evidence type="ECO:0000313" key="5">
    <source>
        <dbReference type="Proteomes" id="UP001428341"/>
    </source>
</evidence>
<dbReference type="Gene3D" id="1.20.58.90">
    <property type="match status" value="1"/>
</dbReference>
<evidence type="ECO:0000313" key="4">
    <source>
        <dbReference type="EMBL" id="KAK9194145.1"/>
    </source>
</evidence>
<protein>
    <recommendedName>
        <fullName evidence="3">Syntaxin 6/10/61 N-terminal domain-containing protein</fullName>
    </recommendedName>
</protein>
<dbReference type="GO" id="GO:0016020">
    <property type="term" value="C:membrane"/>
    <property type="evidence" value="ECO:0007669"/>
    <property type="project" value="InterPro"/>
</dbReference>
<dbReference type="AlphaFoldDB" id="A0AAP0QI81"/>
<dbReference type="InterPro" id="IPR015260">
    <property type="entry name" value="Syntaxin-6/10/61_N"/>
</dbReference>
<feature type="domain" description="Syntaxin 6/10/61 N-terminal" evidence="3">
    <location>
        <begin position="9"/>
        <end position="111"/>
    </location>
</feature>